<feature type="binding site" evidence="12">
    <location>
        <position position="276"/>
    </location>
    <ligand>
        <name>GTP</name>
        <dbReference type="ChEBI" id="CHEBI:37565"/>
    </ligand>
</feature>
<keyword evidence="13" id="KW-0460">Magnesium</keyword>
<accession>F7GAV7</accession>
<dbReference type="InParanoid" id="F7GAV7"/>
<dbReference type="PROSITE" id="PS51417">
    <property type="entry name" value="ARF"/>
    <property type="match status" value="1"/>
</dbReference>
<dbReference type="NCBIfam" id="TIGR00231">
    <property type="entry name" value="small_GTP"/>
    <property type="match status" value="1"/>
</dbReference>
<name>F7GAV7_MONDO</name>
<proteinExistence type="inferred from homology"/>
<keyword evidence="9 12" id="KW-0342">GTP-binding</keyword>
<dbReference type="GO" id="GO:0015031">
    <property type="term" value="P:protein transport"/>
    <property type="evidence" value="ECO:0007669"/>
    <property type="project" value="UniProtKB-KW"/>
</dbReference>
<dbReference type="FunFam" id="3.40.50.300:FF:000281">
    <property type="entry name" value="ADP-ribosylation factor-like protein 3"/>
    <property type="match status" value="1"/>
</dbReference>
<evidence type="ECO:0000256" key="10">
    <source>
        <dbReference type="ARBA" id="ARBA00023288"/>
    </source>
</evidence>
<evidence type="ECO:0000256" key="6">
    <source>
        <dbReference type="ARBA" id="ARBA00022741"/>
    </source>
</evidence>
<evidence type="ECO:0000256" key="3">
    <source>
        <dbReference type="ARBA" id="ARBA00010290"/>
    </source>
</evidence>
<keyword evidence="8" id="KW-0333">Golgi apparatus</keyword>
<dbReference type="GO" id="GO:0003924">
    <property type="term" value="F:GTPase activity"/>
    <property type="evidence" value="ECO:0007669"/>
    <property type="project" value="InterPro"/>
</dbReference>
<evidence type="ECO:0000256" key="4">
    <source>
        <dbReference type="ARBA" id="ARBA00022448"/>
    </source>
</evidence>
<keyword evidence="4" id="KW-0813">Transport</keyword>
<feature type="binding site" evidence="12">
    <location>
        <begin position="230"/>
        <end position="237"/>
    </location>
    <ligand>
        <name>GTP</name>
        <dbReference type="ChEBI" id="CHEBI:37565"/>
    </ligand>
</feature>
<evidence type="ECO:0000256" key="8">
    <source>
        <dbReference type="ARBA" id="ARBA00023034"/>
    </source>
</evidence>
<dbReference type="Proteomes" id="UP000002280">
    <property type="component" value="Chromosome 1"/>
</dbReference>
<dbReference type="GO" id="GO:0005737">
    <property type="term" value="C:cytoplasm"/>
    <property type="evidence" value="ECO:0000318"/>
    <property type="project" value="GO_Central"/>
</dbReference>
<dbReference type="Ensembl" id="ENSMODT00000037198.3">
    <property type="protein sequence ID" value="ENSMODP00000035612.2"/>
    <property type="gene ID" value="ENSMODG00000011224.4"/>
</dbReference>
<keyword evidence="10" id="KW-0449">Lipoprotein</keyword>
<feature type="region of interest" description="Disordered" evidence="14">
    <location>
        <begin position="14"/>
        <end position="108"/>
    </location>
</feature>
<dbReference type="InterPro" id="IPR044612">
    <property type="entry name" value="ARL2/3"/>
</dbReference>
<dbReference type="Pfam" id="PF00025">
    <property type="entry name" value="Arf"/>
    <property type="match status" value="1"/>
</dbReference>
<dbReference type="InterPro" id="IPR027417">
    <property type="entry name" value="P-loop_NTPase"/>
</dbReference>
<dbReference type="Gene3D" id="3.40.50.300">
    <property type="entry name" value="P-loop containing nucleotide triphosphate hydrolases"/>
    <property type="match status" value="1"/>
</dbReference>
<feature type="binding site" evidence="13">
    <location>
        <position position="254"/>
    </location>
    <ligand>
        <name>Mg(2+)</name>
        <dbReference type="ChEBI" id="CHEBI:18420"/>
    </ligand>
</feature>
<evidence type="ECO:0000313" key="15">
    <source>
        <dbReference type="Ensembl" id="ENSMODP00000035612.2"/>
    </source>
</evidence>
<reference evidence="15 16" key="1">
    <citation type="journal article" date="2007" name="Nature">
        <title>Genome of the marsupial Monodelphis domestica reveals innovation in non-coding sequences.</title>
        <authorList>
            <person name="Mikkelsen T.S."/>
            <person name="Wakefield M.J."/>
            <person name="Aken B."/>
            <person name="Amemiya C.T."/>
            <person name="Chang J.L."/>
            <person name="Duke S."/>
            <person name="Garber M."/>
            <person name="Gentles A.J."/>
            <person name="Goodstadt L."/>
            <person name="Heger A."/>
            <person name="Jurka J."/>
            <person name="Kamal M."/>
            <person name="Mauceli E."/>
            <person name="Searle S.M."/>
            <person name="Sharpe T."/>
            <person name="Baker M.L."/>
            <person name="Batzer M.A."/>
            <person name="Benos P.V."/>
            <person name="Belov K."/>
            <person name="Clamp M."/>
            <person name="Cook A."/>
            <person name="Cuff J."/>
            <person name="Das R."/>
            <person name="Davidow L."/>
            <person name="Deakin J.E."/>
            <person name="Fazzari M.J."/>
            <person name="Glass J.L."/>
            <person name="Grabherr M."/>
            <person name="Greally J.M."/>
            <person name="Gu W."/>
            <person name="Hore T.A."/>
            <person name="Huttley G.A."/>
            <person name="Kleber M."/>
            <person name="Jirtle R.L."/>
            <person name="Koina E."/>
            <person name="Lee J.T."/>
            <person name="Mahony S."/>
            <person name="Marra M.A."/>
            <person name="Miller R.D."/>
            <person name="Nicholls R.D."/>
            <person name="Oda M."/>
            <person name="Papenfuss A.T."/>
            <person name="Parra Z.E."/>
            <person name="Pollock D.D."/>
            <person name="Ray D.A."/>
            <person name="Schein J.E."/>
            <person name="Speed T.P."/>
            <person name="Thompson K."/>
            <person name="VandeBerg J.L."/>
            <person name="Wade C.M."/>
            <person name="Walker J.A."/>
            <person name="Waters P.D."/>
            <person name="Webber C."/>
            <person name="Weidman J.R."/>
            <person name="Xie X."/>
            <person name="Zody M.C."/>
            <person name="Baldwin J."/>
            <person name="Abdouelleil A."/>
            <person name="Abdulkadir J."/>
            <person name="Abebe A."/>
            <person name="Abera B."/>
            <person name="Abreu J."/>
            <person name="Acer S.C."/>
            <person name="Aftuck L."/>
            <person name="Alexander A."/>
            <person name="An P."/>
            <person name="Anderson E."/>
            <person name="Anderson S."/>
            <person name="Arachi H."/>
            <person name="Azer M."/>
            <person name="Bachantsang P."/>
            <person name="Barry A."/>
            <person name="Bayul T."/>
            <person name="Berlin A."/>
            <person name="Bessette D."/>
            <person name="Bloom T."/>
            <person name="Bloom T."/>
            <person name="Boguslavskiy L."/>
            <person name="Bonnet C."/>
            <person name="Boukhgalter B."/>
            <person name="Bourzgui I."/>
            <person name="Brown A."/>
            <person name="Cahill P."/>
            <person name="Channer S."/>
            <person name="Cheshatsang Y."/>
            <person name="Chuda L."/>
            <person name="Citroen M."/>
            <person name="Collymore A."/>
            <person name="Cooke P."/>
            <person name="Costello M."/>
            <person name="D'Aco K."/>
            <person name="Daza R."/>
            <person name="De Haan G."/>
            <person name="DeGray S."/>
            <person name="DeMaso C."/>
            <person name="Dhargay N."/>
            <person name="Dooley K."/>
            <person name="Dooley E."/>
            <person name="Doricent M."/>
            <person name="Dorje P."/>
            <person name="Dorjee K."/>
            <person name="Dupes A."/>
            <person name="Elong R."/>
            <person name="Falk J."/>
            <person name="Farina A."/>
            <person name="Faro S."/>
            <person name="Ferguson D."/>
            <person name="Fisher S."/>
            <person name="Foley C.D."/>
            <person name="Franke A."/>
            <person name="Friedrich D."/>
            <person name="Gadbois L."/>
            <person name="Gearin G."/>
            <person name="Gearin C.R."/>
            <person name="Giannoukos G."/>
            <person name="Goode T."/>
            <person name="Graham J."/>
            <person name="Grandbois E."/>
            <person name="Grewal S."/>
            <person name="Gyaltsen K."/>
            <person name="Hafez N."/>
            <person name="Hagos B."/>
            <person name="Hall J."/>
            <person name="Henson C."/>
            <person name="Hollinger A."/>
            <person name="Honan T."/>
            <person name="Huard M.D."/>
            <person name="Hughes L."/>
            <person name="Hurhula B."/>
            <person name="Husby M.E."/>
            <person name="Kamat A."/>
            <person name="Kanga B."/>
            <person name="Kashin S."/>
            <person name="Khazanovich D."/>
            <person name="Kisner P."/>
            <person name="Lance K."/>
            <person name="Lara M."/>
            <person name="Lee W."/>
            <person name="Lennon N."/>
            <person name="Letendre F."/>
            <person name="LeVine R."/>
            <person name="Lipovsky A."/>
            <person name="Liu X."/>
            <person name="Liu J."/>
            <person name="Liu S."/>
            <person name="Lokyitsang T."/>
            <person name="Lokyitsang Y."/>
            <person name="Lubonja R."/>
            <person name="Lui A."/>
            <person name="MacDonald P."/>
            <person name="Magnisalis V."/>
            <person name="Maru K."/>
            <person name="Matthews C."/>
            <person name="McCusker W."/>
            <person name="McDonough S."/>
            <person name="Mehta T."/>
            <person name="Meldrim J."/>
            <person name="Meneus L."/>
            <person name="Mihai O."/>
            <person name="Mihalev A."/>
            <person name="Mihova T."/>
            <person name="Mittelman R."/>
            <person name="Mlenga V."/>
            <person name="Montmayeur A."/>
            <person name="Mulrain L."/>
            <person name="Navidi A."/>
            <person name="Naylor J."/>
            <person name="Negash T."/>
            <person name="Nguyen T."/>
            <person name="Nguyen N."/>
            <person name="Nicol R."/>
            <person name="Norbu C."/>
            <person name="Norbu N."/>
            <person name="Novod N."/>
            <person name="O'Neill B."/>
            <person name="Osman S."/>
            <person name="Markiewicz E."/>
            <person name="Oyono O.L."/>
            <person name="Patti C."/>
            <person name="Phunkhang P."/>
            <person name="Pierre F."/>
            <person name="Priest M."/>
            <person name="Raghuraman S."/>
            <person name="Rege F."/>
            <person name="Reyes R."/>
            <person name="Rise C."/>
            <person name="Rogov P."/>
            <person name="Ross K."/>
            <person name="Ryan E."/>
            <person name="Settipalli S."/>
            <person name="Shea T."/>
            <person name="Sherpa N."/>
            <person name="Shi L."/>
            <person name="Shih D."/>
            <person name="Sparrow T."/>
            <person name="Spaulding J."/>
            <person name="Stalker J."/>
            <person name="Stange-Thomann N."/>
            <person name="Stavropoulos S."/>
            <person name="Stone C."/>
            <person name="Strader C."/>
            <person name="Tesfaye S."/>
            <person name="Thomson T."/>
            <person name="Thoulutsang Y."/>
            <person name="Thoulutsang D."/>
            <person name="Topham K."/>
            <person name="Topping I."/>
            <person name="Tsamla T."/>
            <person name="Vassiliev H."/>
            <person name="Vo A."/>
            <person name="Wangchuk T."/>
            <person name="Wangdi T."/>
            <person name="Weiand M."/>
            <person name="Wilkinson J."/>
            <person name="Wilson A."/>
            <person name="Yadav S."/>
            <person name="Young G."/>
            <person name="Yu Q."/>
            <person name="Zembek L."/>
            <person name="Zhong D."/>
            <person name="Zimmer A."/>
            <person name="Zwirko Z."/>
            <person name="Jaffe D.B."/>
            <person name="Alvarez P."/>
            <person name="Brockman W."/>
            <person name="Butler J."/>
            <person name="Chin C."/>
            <person name="Gnerre S."/>
            <person name="MacCallum I."/>
            <person name="Graves J.A."/>
            <person name="Ponting C.P."/>
            <person name="Breen M."/>
            <person name="Samollow P.B."/>
            <person name="Lander E.S."/>
            <person name="Lindblad-Toh K."/>
        </authorList>
    </citation>
    <scope>NUCLEOTIDE SEQUENCE [LARGE SCALE GENOMIC DNA]</scope>
</reference>
<evidence type="ECO:0000256" key="7">
    <source>
        <dbReference type="ARBA" id="ARBA00022927"/>
    </source>
</evidence>
<dbReference type="SMART" id="SM00175">
    <property type="entry name" value="RAB"/>
    <property type="match status" value="1"/>
</dbReference>
<comment type="similarity">
    <text evidence="3">Belongs to the small GTPase superfamily. Arf family.</text>
</comment>
<dbReference type="InterPro" id="IPR005225">
    <property type="entry name" value="Small_GTP-bd"/>
</dbReference>
<dbReference type="Bgee" id="ENSMODG00000011224">
    <property type="expression patterns" value="Expressed in skeleton of lower jaw and 20 other cell types or tissues"/>
</dbReference>
<evidence type="ECO:0000256" key="2">
    <source>
        <dbReference type="ARBA" id="ARBA00004300"/>
    </source>
</evidence>
<keyword evidence="7" id="KW-0653">Protein transport</keyword>
<dbReference type="SMART" id="SM00177">
    <property type="entry name" value="ARF"/>
    <property type="match status" value="1"/>
</dbReference>
<feature type="binding site" evidence="13">
    <location>
        <position position="237"/>
    </location>
    <ligand>
        <name>Mg(2+)</name>
        <dbReference type="ChEBI" id="CHEBI:18420"/>
    </ligand>
</feature>
<dbReference type="HOGENOM" id="CLU_712804_0_0_1"/>
<protein>
    <recommendedName>
        <fullName evidence="11">ADP-ribosylation factor-like protein 3</fullName>
    </recommendedName>
</protein>
<evidence type="ECO:0000256" key="13">
    <source>
        <dbReference type="PIRSR" id="PIRSR606689-2"/>
    </source>
</evidence>
<dbReference type="GO" id="GO:0005813">
    <property type="term" value="C:centrosome"/>
    <property type="evidence" value="ECO:0007669"/>
    <property type="project" value="UniProtKB-SubCell"/>
</dbReference>
<keyword evidence="13" id="KW-0479">Metal-binding</keyword>
<reference evidence="15" key="2">
    <citation type="submission" date="2025-08" db="UniProtKB">
        <authorList>
            <consortium name="Ensembl"/>
        </authorList>
    </citation>
    <scope>IDENTIFICATION</scope>
</reference>
<dbReference type="STRING" id="13616.ENSMODP00000035612"/>
<evidence type="ECO:0000256" key="1">
    <source>
        <dbReference type="ARBA" id="ARBA00004255"/>
    </source>
</evidence>
<dbReference type="CDD" id="cd04155">
    <property type="entry name" value="Arl3"/>
    <property type="match status" value="1"/>
</dbReference>
<keyword evidence="5" id="KW-0519">Myristate</keyword>
<dbReference type="InterPro" id="IPR006689">
    <property type="entry name" value="Small_GTPase_ARF/SAR"/>
</dbReference>
<dbReference type="GO" id="GO:0046872">
    <property type="term" value="F:metal ion binding"/>
    <property type="evidence" value="ECO:0007669"/>
    <property type="project" value="UniProtKB-KW"/>
</dbReference>
<keyword evidence="6 12" id="KW-0547">Nucleotide-binding</keyword>
<dbReference type="OMA" id="AREDVCT"/>
<dbReference type="PANTHER" id="PTHR45697">
    <property type="entry name" value="ADP-RIBOSYLATION FACTOR-LIKE PROTEIN 2-RELATED"/>
    <property type="match status" value="1"/>
</dbReference>
<keyword evidence="16" id="KW-1185">Reference proteome</keyword>
<dbReference type="GO" id="GO:0005525">
    <property type="term" value="F:GTP binding"/>
    <property type="evidence" value="ECO:0000318"/>
    <property type="project" value="GO_Central"/>
</dbReference>
<dbReference type="AlphaFoldDB" id="F7GAV7"/>
<dbReference type="GO" id="GO:0060271">
    <property type="term" value="P:cilium assembly"/>
    <property type="evidence" value="ECO:0000318"/>
    <property type="project" value="GO_Central"/>
</dbReference>
<feature type="binding site" evidence="12">
    <location>
        <begin position="332"/>
        <end position="335"/>
    </location>
    <ligand>
        <name>GTP</name>
        <dbReference type="ChEBI" id="CHEBI:37565"/>
    </ligand>
</feature>
<feature type="compositionally biased region" description="Basic and acidic residues" evidence="14">
    <location>
        <begin position="42"/>
        <end position="53"/>
    </location>
</feature>
<dbReference type="eggNOG" id="KOG0074">
    <property type="taxonomic scope" value="Eukaryota"/>
</dbReference>
<dbReference type="SMART" id="SM00178">
    <property type="entry name" value="SAR"/>
    <property type="match status" value="1"/>
</dbReference>
<dbReference type="SUPFAM" id="SSF52540">
    <property type="entry name" value="P-loop containing nucleoside triphosphate hydrolases"/>
    <property type="match status" value="1"/>
</dbReference>
<evidence type="ECO:0000256" key="5">
    <source>
        <dbReference type="ARBA" id="ARBA00022707"/>
    </source>
</evidence>
<organism evidence="15 16">
    <name type="scientific">Monodelphis domestica</name>
    <name type="common">Gray short-tailed opossum</name>
    <dbReference type="NCBI Taxonomy" id="13616"/>
    <lineage>
        <taxon>Eukaryota</taxon>
        <taxon>Metazoa</taxon>
        <taxon>Chordata</taxon>
        <taxon>Craniata</taxon>
        <taxon>Vertebrata</taxon>
        <taxon>Euteleostomi</taxon>
        <taxon>Mammalia</taxon>
        <taxon>Metatheria</taxon>
        <taxon>Didelphimorphia</taxon>
        <taxon>Didelphidae</taxon>
        <taxon>Monodelphis</taxon>
    </lineage>
</organism>
<evidence type="ECO:0000256" key="9">
    <source>
        <dbReference type="ARBA" id="ARBA00023134"/>
    </source>
</evidence>
<sequence length="388" mass="41775">RLRALNLFRKQSFFPIKGQAPKSAERVEAGNAASLPPAPDSSPKDKPDAREDVCTATAKGSPPAEKTIPPRRVRPPFGSAPHASASGPIKGRVVPGWPRGQISLPPRPRWLKSEKGVRLRRKGVGRGVGGLSSWTASLCACALWGREPRDPFPLPFPPCLRPSLLLCACGGGETSGAVPAPGTGGAAAVAPGNGGRQEEVEGVGGRMGLLSILRKLKSAPDQEVRILLLGLDNAGKTTLLKQLASEDISHITPTQGFNIKSVQSQGFKLNVWDIGGQRKIRPYWRNYFENTDVLIYVIDSADRKRFEETGQELAELLDEEKLSGVPVLIFANKQDLLTAAPASEIAEGLNLHTIRDRVWQIQSCSALTAEGVQDGMNWVCKNVNAKKK</sequence>
<evidence type="ECO:0000313" key="16">
    <source>
        <dbReference type="Proteomes" id="UP000002280"/>
    </source>
</evidence>
<dbReference type="GO" id="GO:0019003">
    <property type="term" value="F:GDP binding"/>
    <property type="evidence" value="ECO:0007669"/>
    <property type="project" value="UniProtKB-ARBA"/>
</dbReference>
<evidence type="ECO:0000256" key="11">
    <source>
        <dbReference type="ARBA" id="ARBA00040616"/>
    </source>
</evidence>
<dbReference type="GeneTree" id="ENSGT00940000155737"/>
<dbReference type="GO" id="GO:0000139">
    <property type="term" value="C:Golgi membrane"/>
    <property type="evidence" value="ECO:0007669"/>
    <property type="project" value="UniProtKB-SubCell"/>
</dbReference>
<evidence type="ECO:0000256" key="12">
    <source>
        <dbReference type="PIRSR" id="PIRSR606689-1"/>
    </source>
</evidence>
<comment type="subcellular location">
    <subcellularLocation>
        <location evidence="2">Cytoplasm</location>
        <location evidence="2">Cytoskeleton</location>
        <location evidence="2">Microtubule organizing center</location>
        <location evidence="2">Centrosome</location>
    </subcellularLocation>
    <subcellularLocation>
        <location evidence="1">Golgi apparatus membrane</location>
        <topology evidence="1">Peripheral membrane protein</topology>
        <orientation evidence="1">Cytoplasmic side</orientation>
    </subcellularLocation>
</comment>
<dbReference type="GO" id="GO:0015630">
    <property type="term" value="C:microtubule cytoskeleton"/>
    <property type="evidence" value="ECO:0000318"/>
    <property type="project" value="GO_Central"/>
</dbReference>
<evidence type="ECO:0000256" key="14">
    <source>
        <dbReference type="SAM" id="MobiDB-lite"/>
    </source>
</evidence>
<reference evidence="15" key="3">
    <citation type="submission" date="2025-09" db="UniProtKB">
        <authorList>
            <consortium name="Ensembl"/>
        </authorList>
    </citation>
    <scope>IDENTIFICATION</scope>
</reference>
<dbReference type="PRINTS" id="PR00328">
    <property type="entry name" value="SAR1GTPBP"/>
</dbReference>